<organism evidence="4 5">
    <name type="scientific">Methylobacterium ajmalii</name>
    <dbReference type="NCBI Taxonomy" id="2738439"/>
    <lineage>
        <taxon>Bacteria</taxon>
        <taxon>Pseudomonadati</taxon>
        <taxon>Pseudomonadota</taxon>
        <taxon>Alphaproteobacteria</taxon>
        <taxon>Hyphomicrobiales</taxon>
        <taxon>Methylobacteriaceae</taxon>
        <taxon>Methylobacterium</taxon>
    </lineage>
</organism>
<name>A0ABU9ZQB4_9HYPH</name>
<feature type="signal peptide" evidence="3">
    <location>
        <begin position="1"/>
        <end position="32"/>
    </location>
</feature>
<protein>
    <submittedName>
        <fullName evidence="4">Outer-membrane lipoprotein carrier protein LolA</fullName>
    </submittedName>
</protein>
<dbReference type="Proteomes" id="UP001407347">
    <property type="component" value="Unassembled WGS sequence"/>
</dbReference>
<dbReference type="Pfam" id="PF03548">
    <property type="entry name" value="LolA"/>
    <property type="match status" value="1"/>
</dbReference>
<feature type="compositionally biased region" description="Low complexity" evidence="2">
    <location>
        <begin position="77"/>
        <end position="86"/>
    </location>
</feature>
<keyword evidence="4" id="KW-0449">Lipoprotein</keyword>
<gene>
    <name evidence="4" type="ORF">PUR29_04295</name>
</gene>
<keyword evidence="1 3" id="KW-0732">Signal</keyword>
<dbReference type="SUPFAM" id="SSF89392">
    <property type="entry name" value="Prokaryotic lipoproteins and lipoprotein localization factors"/>
    <property type="match status" value="1"/>
</dbReference>
<sequence>MTGRPRSGPLRAASLGAALSVAALLSVAPAEAQVSSFLDGLFGRKDPAAEAPQPDAAPGQAPTAGQGSGQASGQGSGQAPSPSARAPLPPRRPASLGGGKGAAPEPVETAAVPAAAPAQVAAVTPATAVDPGNPAAVIERANAYFNGVTTLTGNFVQIGADGRKIGGKLTLAKPGRLRFDYDQPSTLEVIADGTSVAVRDRKLATQDLYFISQTPLKFLLRDKIDLSRDLTVTDVAAEPGGIRIVLDDRSTLGGTSRIALYFDDAMKTLSQWRITDPQGYQTTVLLSNLQRGRAVDGMLFVINYGRAVDKELEAKMQQARPN</sequence>
<feature type="compositionally biased region" description="Gly residues" evidence="2">
    <location>
        <begin position="66"/>
        <end position="76"/>
    </location>
</feature>
<dbReference type="RefSeq" id="WP_346012803.1">
    <property type="nucleotide sequence ID" value="NZ_JAQYXP010000001.1"/>
</dbReference>
<feature type="chain" id="PRO_5045177513" evidence="3">
    <location>
        <begin position="33"/>
        <end position="322"/>
    </location>
</feature>
<evidence type="ECO:0000256" key="3">
    <source>
        <dbReference type="SAM" id="SignalP"/>
    </source>
</evidence>
<dbReference type="InterPro" id="IPR029046">
    <property type="entry name" value="LolA/LolB/LppX"/>
</dbReference>
<dbReference type="EMBL" id="JAQYXP010000001">
    <property type="protein sequence ID" value="MEN3232825.1"/>
    <property type="molecule type" value="Genomic_DNA"/>
</dbReference>
<feature type="region of interest" description="Disordered" evidence="2">
    <location>
        <begin position="43"/>
        <end position="106"/>
    </location>
</feature>
<evidence type="ECO:0000256" key="1">
    <source>
        <dbReference type="ARBA" id="ARBA00022729"/>
    </source>
</evidence>
<proteinExistence type="predicted"/>
<dbReference type="PANTHER" id="PTHR35869:SF1">
    <property type="entry name" value="OUTER-MEMBRANE LIPOPROTEIN CARRIER PROTEIN"/>
    <property type="match status" value="1"/>
</dbReference>
<keyword evidence="5" id="KW-1185">Reference proteome</keyword>
<feature type="compositionally biased region" description="Low complexity" evidence="2">
    <location>
        <begin position="49"/>
        <end position="65"/>
    </location>
</feature>
<accession>A0ABU9ZQB4</accession>
<dbReference type="CDD" id="cd16325">
    <property type="entry name" value="LolA"/>
    <property type="match status" value="1"/>
</dbReference>
<dbReference type="Gene3D" id="2.50.20.10">
    <property type="entry name" value="Lipoprotein localisation LolA/LolB/LppX"/>
    <property type="match status" value="1"/>
</dbReference>
<evidence type="ECO:0000256" key="2">
    <source>
        <dbReference type="SAM" id="MobiDB-lite"/>
    </source>
</evidence>
<evidence type="ECO:0000313" key="5">
    <source>
        <dbReference type="Proteomes" id="UP001407347"/>
    </source>
</evidence>
<dbReference type="InterPro" id="IPR004564">
    <property type="entry name" value="OM_lipoprot_carrier_LolA-like"/>
</dbReference>
<comment type="caution">
    <text evidence="4">The sequence shown here is derived from an EMBL/GenBank/DDBJ whole genome shotgun (WGS) entry which is preliminary data.</text>
</comment>
<evidence type="ECO:0000313" key="4">
    <source>
        <dbReference type="EMBL" id="MEN3232825.1"/>
    </source>
</evidence>
<dbReference type="PANTHER" id="PTHR35869">
    <property type="entry name" value="OUTER-MEMBRANE LIPOPROTEIN CARRIER PROTEIN"/>
    <property type="match status" value="1"/>
</dbReference>
<reference evidence="4 5" key="1">
    <citation type="journal article" date="2023" name="PLoS ONE">
        <title>Complete genome assembly of Hawai'i environmental nontuberculous mycobacteria reveals unexpected co-isolation with methylobacteria.</title>
        <authorList>
            <person name="Hendrix J."/>
            <person name="Epperson L.E."/>
            <person name="Tong E.I."/>
            <person name="Chan Y.L."/>
            <person name="Hasan N.A."/>
            <person name="Dawrs S.N."/>
            <person name="Norton G.J."/>
            <person name="Virdi R."/>
            <person name="Crooks J.L."/>
            <person name="Chan E.D."/>
            <person name="Honda J.R."/>
            <person name="Strong M."/>
        </authorList>
    </citation>
    <scope>NUCLEOTIDE SEQUENCE [LARGE SCALE GENOMIC DNA]</scope>
    <source>
        <strain evidence="4 5">NJH_HI04-1</strain>
    </source>
</reference>